<protein>
    <recommendedName>
        <fullName evidence="1">N-acetyltransferase domain-containing protein</fullName>
    </recommendedName>
</protein>
<dbReference type="PANTHER" id="PTHR31435">
    <property type="entry name" value="PROTEIN NATD1"/>
    <property type="match status" value="1"/>
</dbReference>
<name>A0A916RJX8_9HYPH</name>
<proteinExistence type="predicted"/>
<dbReference type="SUPFAM" id="SSF55729">
    <property type="entry name" value="Acyl-CoA N-acyltransferases (Nat)"/>
    <property type="match status" value="1"/>
</dbReference>
<dbReference type="EMBL" id="BMKB01000005">
    <property type="protein sequence ID" value="GGA58840.1"/>
    <property type="molecule type" value="Genomic_DNA"/>
</dbReference>
<dbReference type="Proteomes" id="UP000596977">
    <property type="component" value="Unassembled WGS sequence"/>
</dbReference>
<evidence type="ECO:0000313" key="2">
    <source>
        <dbReference type="EMBL" id="GGA58840.1"/>
    </source>
</evidence>
<dbReference type="Gene3D" id="3.40.630.30">
    <property type="match status" value="1"/>
</dbReference>
<reference evidence="2 3" key="1">
    <citation type="journal article" date="2014" name="Int. J. Syst. Evol. Microbiol.">
        <title>Complete genome sequence of Corynebacterium casei LMG S-19264T (=DSM 44701T), isolated from a smear-ripened cheese.</title>
        <authorList>
            <consortium name="US DOE Joint Genome Institute (JGI-PGF)"/>
            <person name="Walter F."/>
            <person name="Albersmeier A."/>
            <person name="Kalinowski J."/>
            <person name="Ruckert C."/>
        </authorList>
    </citation>
    <scope>NUCLEOTIDE SEQUENCE [LARGE SCALE GENOMIC DNA]</scope>
    <source>
        <strain evidence="2 3">CGMCC 1.15896</strain>
    </source>
</reference>
<accession>A0A916RJX8</accession>
<dbReference type="AlphaFoldDB" id="A0A916RJX8"/>
<evidence type="ECO:0000313" key="3">
    <source>
        <dbReference type="Proteomes" id="UP000596977"/>
    </source>
</evidence>
<dbReference type="InterPro" id="IPR016181">
    <property type="entry name" value="Acyl_CoA_acyltransferase"/>
</dbReference>
<dbReference type="CDD" id="cd04301">
    <property type="entry name" value="NAT_SF"/>
    <property type="match status" value="1"/>
</dbReference>
<dbReference type="InterPro" id="IPR031165">
    <property type="entry name" value="GNAT_YJDJ"/>
</dbReference>
<gene>
    <name evidence="2" type="ORF">GCM10011499_31210</name>
</gene>
<evidence type="ECO:0000259" key="1">
    <source>
        <dbReference type="PROSITE" id="PS51729"/>
    </source>
</evidence>
<dbReference type="PROSITE" id="PS51729">
    <property type="entry name" value="GNAT_YJDJ"/>
    <property type="match status" value="1"/>
</dbReference>
<keyword evidence="3" id="KW-1185">Reference proteome</keyword>
<dbReference type="InterPro" id="IPR045057">
    <property type="entry name" value="Gcn5-rel_NAT"/>
</dbReference>
<dbReference type="PANTHER" id="PTHR31435:SF10">
    <property type="entry name" value="BSR4717 PROTEIN"/>
    <property type="match status" value="1"/>
</dbReference>
<sequence length="132" mass="14704">MDGQGHGTMLSLYGWHGVLCTVLCASRQVNAVMGNEMEIEISHNLHGDRGRYWAQIAPGYEAEMTYHYRGPDVIVIDHTYVPPAYEGQGVGLELVRRGVADARGKGLKIVPQCPFVAALFRRYEEWKDVLAA</sequence>
<dbReference type="Pfam" id="PF14542">
    <property type="entry name" value="Acetyltransf_CG"/>
    <property type="match status" value="1"/>
</dbReference>
<organism evidence="2 3">
    <name type="scientific">Pelagibacterium lentulum</name>
    <dbReference type="NCBI Taxonomy" id="2029865"/>
    <lineage>
        <taxon>Bacteria</taxon>
        <taxon>Pseudomonadati</taxon>
        <taxon>Pseudomonadota</taxon>
        <taxon>Alphaproteobacteria</taxon>
        <taxon>Hyphomicrobiales</taxon>
        <taxon>Devosiaceae</taxon>
        <taxon>Pelagibacterium</taxon>
    </lineage>
</organism>
<comment type="caution">
    <text evidence="2">The sequence shown here is derived from an EMBL/GenBank/DDBJ whole genome shotgun (WGS) entry which is preliminary data.</text>
</comment>
<feature type="domain" description="N-acetyltransferase" evidence="1">
    <location>
        <begin position="44"/>
        <end position="131"/>
    </location>
</feature>